<dbReference type="InterPro" id="IPR040008">
    <property type="entry name" value="Ribosomal_mL46"/>
</dbReference>
<reference evidence="2 3" key="1">
    <citation type="journal article" date="2021" name="Sci. Rep.">
        <title>The genome of the diatom Chaetoceros tenuissimus carries an ancient integrated fragment of an extant virus.</title>
        <authorList>
            <person name="Hongo Y."/>
            <person name="Kimura K."/>
            <person name="Takaki Y."/>
            <person name="Yoshida Y."/>
            <person name="Baba S."/>
            <person name="Kobayashi G."/>
            <person name="Nagasaki K."/>
            <person name="Hano T."/>
            <person name="Tomaru Y."/>
        </authorList>
    </citation>
    <scope>NUCLEOTIDE SEQUENCE [LARGE SCALE GENOMIC DNA]</scope>
    <source>
        <strain evidence="2 3">NIES-3715</strain>
    </source>
</reference>
<name>A0AAD3CXN9_9STRA</name>
<sequence>MSHLARVTLTTGRKGLLIGESRVVAALPKQILSYRPKTTYTEKLTSLKQYEAEKKAAKELRTELHNKKVERKEGLKTRQNPDKKNFLKKQFRQWFDNISSKQAYLDREARRQGKEWKINVAAMVERLPVVTPDREQWESDYMQLQSELSKYDDIAYPKELGFEDPMDRKIYTEEELLELLPEGFNPAPRETEADKSGDIQTLNRQLKTRVYFSLEQENGWQLPTVALNENESFLDGAKRAVKDIGGGDLSLICLSNCPMGVTVTEYSEEQKADSGVFGEKTFYMRVQYDDGDVNKNKLDKLNDWGWLAREEMVEKVSAASEDENTALFYKYML</sequence>
<gene>
    <name evidence="2" type="ORF">CTEN210_10547</name>
</gene>
<dbReference type="EMBL" id="BLLK01000047">
    <property type="protein sequence ID" value="GFH54071.1"/>
    <property type="molecule type" value="Genomic_DNA"/>
</dbReference>
<dbReference type="Pfam" id="PF11788">
    <property type="entry name" value="MRP-L46"/>
    <property type="match status" value="1"/>
</dbReference>
<dbReference type="Gene3D" id="3.90.79.10">
    <property type="entry name" value="Nucleoside Triphosphate Pyrophosphohydrolase"/>
    <property type="match status" value="1"/>
</dbReference>
<keyword evidence="3" id="KW-1185">Reference proteome</keyword>
<comment type="caution">
    <text evidence="2">The sequence shown here is derived from an EMBL/GenBank/DDBJ whole genome shotgun (WGS) entry which is preliminary data.</text>
</comment>
<accession>A0AAD3CXN9</accession>
<dbReference type="Proteomes" id="UP001054902">
    <property type="component" value="Unassembled WGS sequence"/>
</dbReference>
<dbReference type="GO" id="GO:0003735">
    <property type="term" value="F:structural constituent of ribosome"/>
    <property type="evidence" value="ECO:0007669"/>
    <property type="project" value="InterPro"/>
</dbReference>
<proteinExistence type="predicted"/>
<dbReference type="InterPro" id="IPR021757">
    <property type="entry name" value="Ribosomal_mL46_N"/>
</dbReference>
<dbReference type="GO" id="GO:0005762">
    <property type="term" value="C:mitochondrial large ribosomal subunit"/>
    <property type="evidence" value="ECO:0007669"/>
    <property type="project" value="TreeGrafter"/>
</dbReference>
<feature type="domain" description="Large ribosomal subunit protein mL46 N-terminal" evidence="1">
    <location>
        <begin position="116"/>
        <end position="162"/>
    </location>
</feature>
<evidence type="ECO:0000313" key="2">
    <source>
        <dbReference type="EMBL" id="GFH54071.1"/>
    </source>
</evidence>
<protein>
    <recommendedName>
        <fullName evidence="1">Large ribosomal subunit protein mL46 N-terminal domain-containing protein</fullName>
    </recommendedName>
</protein>
<organism evidence="2 3">
    <name type="scientific">Chaetoceros tenuissimus</name>
    <dbReference type="NCBI Taxonomy" id="426638"/>
    <lineage>
        <taxon>Eukaryota</taxon>
        <taxon>Sar</taxon>
        <taxon>Stramenopiles</taxon>
        <taxon>Ochrophyta</taxon>
        <taxon>Bacillariophyta</taxon>
        <taxon>Coscinodiscophyceae</taxon>
        <taxon>Chaetocerotophycidae</taxon>
        <taxon>Chaetocerotales</taxon>
        <taxon>Chaetocerotaceae</taxon>
        <taxon>Chaetoceros</taxon>
    </lineage>
</organism>
<dbReference type="PANTHER" id="PTHR13124:SF12">
    <property type="entry name" value="LARGE RIBOSOMAL SUBUNIT PROTEIN ML46"/>
    <property type="match status" value="1"/>
</dbReference>
<evidence type="ECO:0000313" key="3">
    <source>
        <dbReference type="Proteomes" id="UP001054902"/>
    </source>
</evidence>
<dbReference type="AlphaFoldDB" id="A0AAD3CXN9"/>
<dbReference type="PANTHER" id="PTHR13124">
    <property type="entry name" value="39S RIBOSOMAL PROTEIN L46, MITOCHONDRIAL PRECURSOR-RELATED"/>
    <property type="match status" value="1"/>
</dbReference>
<evidence type="ECO:0000259" key="1">
    <source>
        <dbReference type="Pfam" id="PF11788"/>
    </source>
</evidence>